<name>A0A6H1ZR97_9ZZZZ</name>
<dbReference type="InterPro" id="IPR034391">
    <property type="entry name" value="AdoMet-like_SPASM_containing"/>
</dbReference>
<evidence type="ECO:0000256" key="3">
    <source>
        <dbReference type="ARBA" id="ARBA00022691"/>
    </source>
</evidence>
<dbReference type="SFLD" id="SFLDG01387">
    <property type="entry name" value="BtrN-like_SPASM_domain_contain"/>
    <property type="match status" value="1"/>
</dbReference>
<dbReference type="GO" id="GO:0051536">
    <property type="term" value="F:iron-sulfur cluster binding"/>
    <property type="evidence" value="ECO:0007669"/>
    <property type="project" value="UniProtKB-KW"/>
</dbReference>
<sequence>MELKNKQIIIETTNVCDAHCVICPREKFKQKPQAMDMGLFKKIIDDASQYDLESVDTCGFGECFLDKRLFERFAYIREKLPGAEIFVSTTAFHMGPETWDDVFQYIDILKFSIYGATEKTYEAFHRGKMKYAVAMKNIIGFLDYTTEDEMLRPYTIGLFVVTDLNRHEVLPWVEMWEPKLDEVFVWEPHNWIEGRSYRTVDHTRQTTCGRPDNGPLYVHADGTVSPCCWDIHKDIPVGDMKIQSIKEVYRGEPYRKLREAHRDGNFYGYACWNCDQTNFNPGVLLYKSNQDRQVGQITSNRRDIRKPS</sequence>
<dbReference type="Pfam" id="PF04055">
    <property type="entry name" value="Radical_SAM"/>
    <property type="match status" value="1"/>
</dbReference>
<dbReference type="SUPFAM" id="SSF102114">
    <property type="entry name" value="Radical SAM enzymes"/>
    <property type="match status" value="1"/>
</dbReference>
<evidence type="ECO:0000256" key="2">
    <source>
        <dbReference type="ARBA" id="ARBA00022485"/>
    </source>
</evidence>
<evidence type="ECO:0000256" key="6">
    <source>
        <dbReference type="ARBA" id="ARBA00023014"/>
    </source>
</evidence>
<dbReference type="PANTHER" id="PTHR11228">
    <property type="entry name" value="RADICAL SAM DOMAIN PROTEIN"/>
    <property type="match status" value="1"/>
</dbReference>
<dbReference type="InterPro" id="IPR058240">
    <property type="entry name" value="rSAM_sf"/>
</dbReference>
<dbReference type="CDD" id="cd21109">
    <property type="entry name" value="SPASM"/>
    <property type="match status" value="1"/>
</dbReference>
<keyword evidence="2" id="KW-0004">4Fe-4S</keyword>
<evidence type="ECO:0000313" key="10">
    <source>
        <dbReference type="EMBL" id="QJA60543.1"/>
    </source>
</evidence>
<evidence type="ECO:0000259" key="8">
    <source>
        <dbReference type="Pfam" id="PF13186"/>
    </source>
</evidence>
<keyword evidence="6" id="KW-0411">Iron-sulfur</keyword>
<comment type="cofactor">
    <cofactor evidence="1">
        <name>[4Fe-4S] cluster</name>
        <dbReference type="ChEBI" id="CHEBI:49883"/>
    </cofactor>
</comment>
<evidence type="ECO:0000313" key="9">
    <source>
        <dbReference type="EMBL" id="QJA49982.1"/>
    </source>
</evidence>
<dbReference type="SFLD" id="SFLDG01067">
    <property type="entry name" value="SPASM/twitch_domain_containing"/>
    <property type="match status" value="1"/>
</dbReference>
<dbReference type="InterPro" id="IPR023885">
    <property type="entry name" value="4Fe4S-binding_SPASM_dom"/>
</dbReference>
<protein>
    <submittedName>
        <fullName evidence="9">Putative iron-sulfur cluster-binding domain contining protein</fullName>
    </submittedName>
</protein>
<reference evidence="9" key="1">
    <citation type="submission" date="2020-03" db="EMBL/GenBank/DDBJ databases">
        <title>The deep terrestrial virosphere.</title>
        <authorList>
            <person name="Holmfeldt K."/>
            <person name="Nilsson E."/>
            <person name="Simone D."/>
            <person name="Lopez-Fernandez M."/>
            <person name="Wu X."/>
            <person name="de Brujin I."/>
            <person name="Lundin D."/>
            <person name="Andersson A."/>
            <person name="Bertilsson S."/>
            <person name="Dopson M."/>
        </authorList>
    </citation>
    <scope>NUCLEOTIDE SEQUENCE</scope>
    <source>
        <strain evidence="10">MM415B01102</strain>
        <strain evidence="9">TM448A01546</strain>
    </source>
</reference>
<keyword evidence="4" id="KW-0479">Metal-binding</keyword>
<dbReference type="InterPro" id="IPR013785">
    <property type="entry name" value="Aldolase_TIM"/>
</dbReference>
<keyword evidence="3" id="KW-0949">S-adenosyl-L-methionine</keyword>
<dbReference type="CDD" id="cd01335">
    <property type="entry name" value="Radical_SAM"/>
    <property type="match status" value="1"/>
</dbReference>
<dbReference type="PANTHER" id="PTHR11228:SF7">
    <property type="entry name" value="PQQA PEPTIDE CYCLASE"/>
    <property type="match status" value="1"/>
</dbReference>
<evidence type="ECO:0000256" key="1">
    <source>
        <dbReference type="ARBA" id="ARBA00001966"/>
    </source>
</evidence>
<dbReference type="GO" id="GO:0003824">
    <property type="term" value="F:catalytic activity"/>
    <property type="evidence" value="ECO:0007669"/>
    <property type="project" value="InterPro"/>
</dbReference>
<dbReference type="EMBL" id="MT141412">
    <property type="protein sequence ID" value="QJA60543.1"/>
    <property type="molecule type" value="Genomic_DNA"/>
</dbReference>
<dbReference type="Gene3D" id="3.20.20.70">
    <property type="entry name" value="Aldolase class I"/>
    <property type="match status" value="1"/>
</dbReference>
<dbReference type="InterPro" id="IPR007197">
    <property type="entry name" value="rSAM"/>
</dbReference>
<organism evidence="9">
    <name type="scientific">viral metagenome</name>
    <dbReference type="NCBI Taxonomy" id="1070528"/>
    <lineage>
        <taxon>unclassified sequences</taxon>
        <taxon>metagenomes</taxon>
        <taxon>organismal metagenomes</taxon>
    </lineage>
</organism>
<dbReference type="Pfam" id="PF13186">
    <property type="entry name" value="SPASM"/>
    <property type="match status" value="1"/>
</dbReference>
<gene>
    <name evidence="10" type="ORF">MM415B01102_0022</name>
    <name evidence="9" type="ORF">TM448A01546_0009</name>
</gene>
<evidence type="ECO:0000259" key="7">
    <source>
        <dbReference type="Pfam" id="PF04055"/>
    </source>
</evidence>
<proteinExistence type="predicted"/>
<evidence type="ECO:0000256" key="4">
    <source>
        <dbReference type="ARBA" id="ARBA00022723"/>
    </source>
</evidence>
<evidence type="ECO:0000256" key="5">
    <source>
        <dbReference type="ARBA" id="ARBA00023004"/>
    </source>
</evidence>
<dbReference type="AlphaFoldDB" id="A0A6H1ZR97"/>
<dbReference type="EMBL" id="MT144167">
    <property type="protein sequence ID" value="QJA49982.1"/>
    <property type="molecule type" value="Genomic_DNA"/>
</dbReference>
<dbReference type="GO" id="GO:0046872">
    <property type="term" value="F:metal ion binding"/>
    <property type="evidence" value="ECO:0007669"/>
    <property type="project" value="UniProtKB-KW"/>
</dbReference>
<feature type="domain" description="4Fe4S-binding SPASM" evidence="8">
    <location>
        <begin position="216"/>
        <end position="275"/>
    </location>
</feature>
<keyword evidence="5" id="KW-0408">Iron</keyword>
<accession>A0A6H1ZR97</accession>
<dbReference type="InterPro" id="IPR050377">
    <property type="entry name" value="Radical_SAM_PqqE_MftC-like"/>
</dbReference>
<feature type="domain" description="Radical SAM core" evidence="7">
    <location>
        <begin position="10"/>
        <end position="168"/>
    </location>
</feature>
<dbReference type="SFLD" id="SFLDS00029">
    <property type="entry name" value="Radical_SAM"/>
    <property type="match status" value="1"/>
</dbReference>